<organism evidence="1 2">
    <name type="scientific">Aromatoleum toluolicum</name>
    <dbReference type="NCBI Taxonomy" id="90060"/>
    <lineage>
        <taxon>Bacteria</taxon>
        <taxon>Pseudomonadati</taxon>
        <taxon>Pseudomonadota</taxon>
        <taxon>Betaproteobacteria</taxon>
        <taxon>Rhodocyclales</taxon>
        <taxon>Rhodocyclaceae</taxon>
        <taxon>Aromatoleum</taxon>
    </lineage>
</organism>
<keyword evidence="2" id="KW-1185">Reference proteome</keyword>
<reference evidence="1 2" key="1">
    <citation type="submission" date="2019-12" db="EMBL/GenBank/DDBJ databases">
        <title>Comparative genomics gives insights into the taxonomy of the Azoarcus-Aromatoleum group and reveals separate origins of nif in the plant-associated Azoarcus and non-plant-associated Aromatoleum sub-groups.</title>
        <authorList>
            <person name="Lafos M."/>
            <person name="Maluk M."/>
            <person name="Batista M."/>
            <person name="Junghare M."/>
            <person name="Carmona M."/>
            <person name="Faoro H."/>
            <person name="Cruz L.M."/>
            <person name="Battistoni F."/>
            <person name="De Souza E."/>
            <person name="Pedrosa F."/>
            <person name="Chen W.-M."/>
            <person name="Poole P.S."/>
            <person name="Dixon R.A."/>
            <person name="James E.K."/>
        </authorList>
    </citation>
    <scope>NUCLEOTIDE SEQUENCE [LARGE SCALE GENOMIC DNA]</scope>
    <source>
        <strain evidence="1 2">T</strain>
    </source>
</reference>
<accession>A0ABX1N9P7</accession>
<dbReference type="EMBL" id="WTVS01000002">
    <property type="protein sequence ID" value="NMF96003.1"/>
    <property type="molecule type" value="Genomic_DNA"/>
</dbReference>
<sequence>MKLLQRSHPHAFPQSLVRTKTADGWSLVANSKPNALTFSEFKTLYNKCGEVLHRGTIRTIESEQALAKSEYDEVIAWSHKVVDLLNEHIISRFGGKGFYHVSLKTDAGGPACSVFSGFSEDSVKVATYNLKVHSSAHADVGKQPNKSLQPTAYGRG</sequence>
<proteinExistence type="predicted"/>
<gene>
    <name evidence="1" type="ORF">GPA27_01155</name>
</gene>
<dbReference type="Proteomes" id="UP000634522">
    <property type="component" value="Unassembled WGS sequence"/>
</dbReference>
<evidence type="ECO:0000313" key="2">
    <source>
        <dbReference type="Proteomes" id="UP000634522"/>
    </source>
</evidence>
<protein>
    <submittedName>
        <fullName evidence="1">Uncharacterized protein</fullName>
    </submittedName>
</protein>
<comment type="caution">
    <text evidence="1">The sequence shown here is derived from an EMBL/GenBank/DDBJ whole genome shotgun (WGS) entry which is preliminary data.</text>
</comment>
<dbReference type="RefSeq" id="WP_169136959.1">
    <property type="nucleotide sequence ID" value="NZ_WTVS01000002.1"/>
</dbReference>
<evidence type="ECO:0000313" key="1">
    <source>
        <dbReference type="EMBL" id="NMF96003.1"/>
    </source>
</evidence>
<name>A0ABX1N9P7_9RHOO</name>